<name>A0ACC3AUM0_9EURO</name>
<evidence type="ECO:0000313" key="2">
    <source>
        <dbReference type="Proteomes" id="UP001177260"/>
    </source>
</evidence>
<sequence>MLVYGKYMAMMQLNENDRIEYPFRITPDFMPEEKGNLEYIRDYVQAETLKSGLPRSEDDNITLDQYVRNLGALPQTLQMVNLWSKAMHGVESTEHRAFSSPRG</sequence>
<organism evidence="1 2">
    <name type="scientific">Aspergillus melleus</name>
    <dbReference type="NCBI Taxonomy" id="138277"/>
    <lineage>
        <taxon>Eukaryota</taxon>
        <taxon>Fungi</taxon>
        <taxon>Dikarya</taxon>
        <taxon>Ascomycota</taxon>
        <taxon>Pezizomycotina</taxon>
        <taxon>Eurotiomycetes</taxon>
        <taxon>Eurotiomycetidae</taxon>
        <taxon>Eurotiales</taxon>
        <taxon>Aspergillaceae</taxon>
        <taxon>Aspergillus</taxon>
        <taxon>Aspergillus subgen. Circumdati</taxon>
    </lineage>
</organism>
<accession>A0ACC3AUM0</accession>
<evidence type="ECO:0000313" key="1">
    <source>
        <dbReference type="EMBL" id="KAK1141286.1"/>
    </source>
</evidence>
<protein>
    <submittedName>
        <fullName evidence="1">Uncharacterized protein</fullName>
    </submittedName>
</protein>
<reference evidence="1 2" key="1">
    <citation type="journal article" date="2023" name="ACS Omega">
        <title>Identification of the Neoaspergillic Acid Biosynthesis Gene Cluster by Establishing an In Vitro CRISPR-Ribonucleoprotein Genetic System in Aspergillus melleus.</title>
        <authorList>
            <person name="Yuan B."/>
            <person name="Grau M.F."/>
            <person name="Murata R.M."/>
            <person name="Torok T."/>
            <person name="Venkateswaran K."/>
            <person name="Stajich J.E."/>
            <person name="Wang C.C.C."/>
        </authorList>
    </citation>
    <scope>NUCLEOTIDE SEQUENCE [LARGE SCALE GENOMIC DNA]</scope>
    <source>
        <strain evidence="1 2">IMV 1140</strain>
    </source>
</reference>
<dbReference type="EMBL" id="JAOPJF010000066">
    <property type="protein sequence ID" value="KAK1141286.1"/>
    <property type="molecule type" value="Genomic_DNA"/>
</dbReference>
<keyword evidence="2" id="KW-1185">Reference proteome</keyword>
<dbReference type="Proteomes" id="UP001177260">
    <property type="component" value="Unassembled WGS sequence"/>
</dbReference>
<comment type="caution">
    <text evidence="1">The sequence shown here is derived from an EMBL/GenBank/DDBJ whole genome shotgun (WGS) entry which is preliminary data.</text>
</comment>
<proteinExistence type="predicted"/>
<gene>
    <name evidence="1" type="ORF">N8T08_009189</name>
</gene>